<evidence type="ECO:0000313" key="2">
    <source>
        <dbReference type="EMBL" id="KNC71974.1"/>
    </source>
</evidence>
<reference evidence="2 3" key="1">
    <citation type="submission" date="2011-02" db="EMBL/GenBank/DDBJ databases">
        <title>The Genome Sequence of Sphaeroforma arctica JP610.</title>
        <authorList>
            <consortium name="The Broad Institute Genome Sequencing Platform"/>
            <person name="Russ C."/>
            <person name="Cuomo C."/>
            <person name="Young S.K."/>
            <person name="Zeng Q."/>
            <person name="Gargeya S."/>
            <person name="Alvarado L."/>
            <person name="Berlin A."/>
            <person name="Chapman S.B."/>
            <person name="Chen Z."/>
            <person name="Freedman E."/>
            <person name="Gellesch M."/>
            <person name="Goldberg J."/>
            <person name="Griggs A."/>
            <person name="Gujja S."/>
            <person name="Heilman E."/>
            <person name="Heiman D."/>
            <person name="Howarth C."/>
            <person name="Mehta T."/>
            <person name="Neiman D."/>
            <person name="Pearson M."/>
            <person name="Roberts A."/>
            <person name="Saif S."/>
            <person name="Shea T."/>
            <person name="Shenoy N."/>
            <person name="Sisk P."/>
            <person name="Stolte C."/>
            <person name="Sykes S."/>
            <person name="White J."/>
            <person name="Yandava C."/>
            <person name="Burger G."/>
            <person name="Gray M.W."/>
            <person name="Holland P.W.H."/>
            <person name="King N."/>
            <person name="Lang F.B.F."/>
            <person name="Roger A.J."/>
            <person name="Ruiz-Trillo I."/>
            <person name="Haas B."/>
            <person name="Nusbaum C."/>
            <person name="Birren B."/>
        </authorList>
    </citation>
    <scope>NUCLEOTIDE SEQUENCE [LARGE SCALE GENOMIC DNA]</scope>
    <source>
        <strain evidence="2 3">JP610</strain>
    </source>
</reference>
<accession>A0A0L0F5R7</accession>
<evidence type="ECO:0000256" key="1">
    <source>
        <dbReference type="SAM" id="MobiDB-lite"/>
    </source>
</evidence>
<organism evidence="2 3">
    <name type="scientific">Sphaeroforma arctica JP610</name>
    <dbReference type="NCBI Taxonomy" id="667725"/>
    <lineage>
        <taxon>Eukaryota</taxon>
        <taxon>Ichthyosporea</taxon>
        <taxon>Ichthyophonida</taxon>
        <taxon>Sphaeroforma</taxon>
    </lineage>
</organism>
<name>A0A0L0F5R7_9EUKA</name>
<sequence length="220" mass="23667">MGPNTNTKKESVAKKEFLPKNETMPKKQTVSKKHGPSNEDATAKQETTSKKPTTPQKDACVRFKLSYAELLRLADQMAAGKVVRAPKAVTEKSGAGTGAPKTKSVVGRGQTKAQNTAHEPSVRGPSGLKVTSRGQGDRGTGATKPSDRDRGRDTDTDRATHSTHGQTRSARITGRGSRSRDAHHSTEKSSKQATNRTAFSGGFTRIRNDEPIKTTNSSKR</sequence>
<proteinExistence type="predicted"/>
<feature type="compositionally biased region" description="Basic and acidic residues" evidence="1">
    <location>
        <begin position="145"/>
        <end position="160"/>
    </location>
</feature>
<dbReference type="GeneID" id="25915981"/>
<dbReference type="RefSeq" id="XP_014145876.1">
    <property type="nucleotide sequence ID" value="XM_014290401.1"/>
</dbReference>
<feature type="region of interest" description="Disordered" evidence="1">
    <location>
        <begin position="81"/>
        <end position="220"/>
    </location>
</feature>
<keyword evidence="3" id="KW-1185">Reference proteome</keyword>
<evidence type="ECO:0000313" key="3">
    <source>
        <dbReference type="Proteomes" id="UP000054560"/>
    </source>
</evidence>
<dbReference type="AlphaFoldDB" id="A0A0L0F5R7"/>
<dbReference type="Proteomes" id="UP000054560">
    <property type="component" value="Unassembled WGS sequence"/>
</dbReference>
<feature type="compositionally biased region" description="Basic and acidic residues" evidence="1">
    <location>
        <begin position="7"/>
        <end position="25"/>
    </location>
</feature>
<protein>
    <submittedName>
        <fullName evidence="2">Uncharacterized protein</fullName>
    </submittedName>
</protein>
<gene>
    <name evidence="2" type="ORF">SARC_15477</name>
</gene>
<dbReference type="EMBL" id="KQ247769">
    <property type="protein sequence ID" value="KNC71974.1"/>
    <property type="molecule type" value="Genomic_DNA"/>
</dbReference>
<feature type="compositionally biased region" description="Basic and acidic residues" evidence="1">
    <location>
        <begin position="178"/>
        <end position="190"/>
    </location>
</feature>
<feature type="region of interest" description="Disordered" evidence="1">
    <location>
        <begin position="1"/>
        <end position="60"/>
    </location>
</feature>